<reference evidence="2" key="1">
    <citation type="submission" date="2013-07" db="EMBL/GenBank/DDBJ databases">
        <title>The Genome Sequence of Cryptococcus bestiolae CBS10118.</title>
        <authorList>
            <consortium name="The Broad Institute Genome Sequencing Platform"/>
            <person name="Cuomo C."/>
            <person name="Litvintseva A."/>
            <person name="Chen Y."/>
            <person name="Heitman J."/>
            <person name="Sun S."/>
            <person name="Springer D."/>
            <person name="Dromer F."/>
            <person name="Young S.K."/>
            <person name="Zeng Q."/>
            <person name="Gargeya S."/>
            <person name="Fitzgerald M."/>
            <person name="Abouelleil A."/>
            <person name="Alvarado L."/>
            <person name="Berlin A.M."/>
            <person name="Chapman S.B."/>
            <person name="Dewar J."/>
            <person name="Goldberg J."/>
            <person name="Griggs A."/>
            <person name="Gujja S."/>
            <person name="Hansen M."/>
            <person name="Howarth C."/>
            <person name="Imamovic A."/>
            <person name="Larimer J."/>
            <person name="McCowan C."/>
            <person name="Murphy C."/>
            <person name="Pearson M."/>
            <person name="Priest M."/>
            <person name="Roberts A."/>
            <person name="Saif S."/>
            <person name="Shea T."/>
            <person name="Sykes S."/>
            <person name="Wortman J."/>
            <person name="Nusbaum C."/>
            <person name="Birren B."/>
        </authorList>
    </citation>
    <scope>NUCLEOTIDE SEQUENCE [LARGE SCALE GENOMIC DNA]</scope>
    <source>
        <strain evidence="2">CBS 10118</strain>
    </source>
</reference>
<accession>A0A1B9FTI4</accession>
<sequence length="100" mass="10676">MLAVFMMVASTVACHTAKTQRSHTTNRALSMMRAVSGHNTPLKFVNRSAAMQRSCEGVLGAGFRRKADGTIVSANIGDEWRPGTTAREMGAREMGSGGTM</sequence>
<dbReference type="EMBL" id="KI894026">
    <property type="protein sequence ID" value="OCF22072.1"/>
    <property type="molecule type" value="Genomic_DNA"/>
</dbReference>
<reference evidence="2" key="2">
    <citation type="submission" date="2014-01" db="EMBL/GenBank/DDBJ databases">
        <title>Evolution of pathogenesis and genome organization in the Tremellales.</title>
        <authorList>
            <person name="Cuomo C."/>
            <person name="Litvintseva A."/>
            <person name="Heitman J."/>
            <person name="Chen Y."/>
            <person name="Sun S."/>
            <person name="Springer D."/>
            <person name="Dromer F."/>
            <person name="Young S."/>
            <person name="Zeng Q."/>
            <person name="Chapman S."/>
            <person name="Gujja S."/>
            <person name="Saif S."/>
            <person name="Birren B."/>
        </authorList>
    </citation>
    <scope>NUCLEOTIDE SEQUENCE</scope>
    <source>
        <strain evidence="2">CBS 10118</strain>
    </source>
</reference>
<feature type="region of interest" description="Disordered" evidence="1">
    <location>
        <begin position="76"/>
        <end position="100"/>
    </location>
</feature>
<proteinExistence type="predicted"/>
<dbReference type="AlphaFoldDB" id="A0A1B9FTI4"/>
<gene>
    <name evidence="2" type="ORF">I302_08853</name>
</gene>
<dbReference type="VEuPathDB" id="FungiDB:I302_08853"/>
<evidence type="ECO:0000313" key="2">
    <source>
        <dbReference type="EMBL" id="OCF22072.1"/>
    </source>
</evidence>
<organism evidence="2">
    <name type="scientific">Kwoniella bestiolae CBS 10118</name>
    <dbReference type="NCBI Taxonomy" id="1296100"/>
    <lineage>
        <taxon>Eukaryota</taxon>
        <taxon>Fungi</taxon>
        <taxon>Dikarya</taxon>
        <taxon>Basidiomycota</taxon>
        <taxon>Agaricomycotina</taxon>
        <taxon>Tremellomycetes</taxon>
        <taxon>Tremellales</taxon>
        <taxon>Cryptococcaceae</taxon>
        <taxon>Kwoniella</taxon>
    </lineage>
</organism>
<evidence type="ECO:0000256" key="1">
    <source>
        <dbReference type="SAM" id="MobiDB-lite"/>
    </source>
</evidence>
<name>A0A1B9FTI4_9TREE</name>
<protein>
    <submittedName>
        <fullName evidence="2">Uncharacterized protein</fullName>
    </submittedName>
</protein>